<evidence type="ECO:0000313" key="3">
    <source>
        <dbReference type="EMBL" id="MBS2962497.1"/>
    </source>
</evidence>
<dbReference type="InterPro" id="IPR007060">
    <property type="entry name" value="FtsL/DivIC"/>
</dbReference>
<keyword evidence="2" id="KW-1133">Transmembrane helix</keyword>
<dbReference type="Pfam" id="PF04977">
    <property type="entry name" value="DivIC"/>
    <property type="match status" value="1"/>
</dbReference>
<keyword evidence="4" id="KW-1185">Reference proteome</keyword>
<feature type="transmembrane region" description="Helical" evidence="2">
    <location>
        <begin position="52"/>
        <end position="70"/>
    </location>
</feature>
<accession>A0A8J8BA28</accession>
<feature type="region of interest" description="Disordered" evidence="1">
    <location>
        <begin position="1"/>
        <end position="47"/>
    </location>
</feature>
<organism evidence="3 4">
    <name type="scientific">Actinocrinis puniceicyclus</name>
    <dbReference type="NCBI Taxonomy" id="977794"/>
    <lineage>
        <taxon>Bacteria</taxon>
        <taxon>Bacillati</taxon>
        <taxon>Actinomycetota</taxon>
        <taxon>Actinomycetes</taxon>
        <taxon>Catenulisporales</taxon>
        <taxon>Actinospicaceae</taxon>
        <taxon>Actinocrinis</taxon>
    </lineage>
</organism>
<keyword evidence="2" id="KW-0812">Transmembrane</keyword>
<evidence type="ECO:0000256" key="1">
    <source>
        <dbReference type="SAM" id="MobiDB-lite"/>
    </source>
</evidence>
<dbReference type="RefSeq" id="WP_211465216.1">
    <property type="nucleotide sequence ID" value="NZ_JAGSXH010000012.1"/>
</dbReference>
<sequence>MADSRSAKAGKATENGGGVSGPAARIAALPRQRPGSGGPPRKPSRNRLTGRVGILALALCAVMVTVAYPLRQYLAQRTQIAGLRHQNDVTAQQVATLQRELDKWSDPAYVAIQARERLHYVRPGEIGYIVPNPSAAAEPLGIPTPTEKAWYDRLWSTVKTPSPVPSPSQTR</sequence>
<keyword evidence="2" id="KW-0472">Membrane</keyword>
<dbReference type="AlphaFoldDB" id="A0A8J8BA28"/>
<dbReference type="EMBL" id="JAGSXH010000012">
    <property type="protein sequence ID" value="MBS2962497.1"/>
    <property type="molecule type" value="Genomic_DNA"/>
</dbReference>
<dbReference type="Proteomes" id="UP000677913">
    <property type="component" value="Unassembled WGS sequence"/>
</dbReference>
<evidence type="ECO:0000256" key="2">
    <source>
        <dbReference type="SAM" id="Phobius"/>
    </source>
</evidence>
<comment type="caution">
    <text evidence="3">The sequence shown here is derived from an EMBL/GenBank/DDBJ whole genome shotgun (WGS) entry which is preliminary data.</text>
</comment>
<protein>
    <submittedName>
        <fullName evidence="3">Septum formation initiator family protein</fullName>
    </submittedName>
</protein>
<evidence type="ECO:0000313" key="4">
    <source>
        <dbReference type="Proteomes" id="UP000677913"/>
    </source>
</evidence>
<reference evidence="3" key="1">
    <citation type="submission" date="2021-04" db="EMBL/GenBank/DDBJ databases">
        <title>Genome based classification of Actinospica acidithermotolerans sp. nov., an actinobacterium isolated from an Indonesian hot spring.</title>
        <authorList>
            <person name="Kusuma A.B."/>
            <person name="Putra K.E."/>
            <person name="Nafisah S."/>
            <person name="Loh J."/>
            <person name="Nouioui I."/>
            <person name="Goodfellow M."/>
        </authorList>
    </citation>
    <scope>NUCLEOTIDE SEQUENCE</scope>
    <source>
        <strain evidence="3">DSM 45618</strain>
    </source>
</reference>
<proteinExistence type="predicted"/>
<name>A0A8J8BA28_9ACTN</name>
<gene>
    <name evidence="3" type="ORF">KGA66_05530</name>
</gene>